<protein>
    <submittedName>
        <fullName evidence="1">Uncharacterized protein</fullName>
    </submittedName>
</protein>
<accession>A0A172TLP0</accession>
<evidence type="ECO:0000313" key="2">
    <source>
        <dbReference type="Proteomes" id="UP000076927"/>
    </source>
</evidence>
<evidence type="ECO:0000313" key="1">
    <source>
        <dbReference type="EMBL" id="ANE47975.1"/>
    </source>
</evidence>
<dbReference type="OrthoDB" id="2597874at2"/>
<sequence length="187" mass="21605">MRYLVRIFLVTIISAGVAWLLSMLPPLELTQTLKERVMTTFSMERQVVLADENLVDYLSRIPLHLRMDKVDWDHSVLYIDLIMSADDPAPHPRILDDLYEIAEFSLFGTENVKEVMLRVNEAPMEQAEAGSRTHSQEQLLLAVDARRGEITAEDIIQLRRSEGKVDPQSIKKFKMVFTDQWYEAAVR</sequence>
<reference evidence="1 2" key="1">
    <citation type="submission" date="2015-01" db="EMBL/GenBank/DDBJ databases">
        <title>Paenibacillus swuensis/DY6/whole genome sequencing.</title>
        <authorList>
            <person name="Kim M.K."/>
            <person name="Srinivasan S."/>
            <person name="Lee J.-J."/>
        </authorList>
    </citation>
    <scope>NUCLEOTIDE SEQUENCE [LARGE SCALE GENOMIC DNA]</scope>
    <source>
        <strain evidence="1 2">DY6</strain>
    </source>
</reference>
<dbReference type="STRING" id="1178515.SY83_18610"/>
<dbReference type="RefSeq" id="WP_068609243.1">
    <property type="nucleotide sequence ID" value="NZ_CP011388.1"/>
</dbReference>
<dbReference type="KEGG" id="pswu:SY83_18610"/>
<proteinExistence type="predicted"/>
<dbReference type="EMBL" id="CP011388">
    <property type="protein sequence ID" value="ANE47975.1"/>
    <property type="molecule type" value="Genomic_DNA"/>
</dbReference>
<dbReference type="PATRIC" id="fig|1178515.4.peg.3755"/>
<dbReference type="AlphaFoldDB" id="A0A172TLP0"/>
<gene>
    <name evidence="1" type="ORF">SY83_18610</name>
</gene>
<name>A0A172TLP0_9BACL</name>
<dbReference type="Proteomes" id="UP000076927">
    <property type="component" value="Chromosome"/>
</dbReference>
<organism evidence="1 2">
    <name type="scientific">Paenibacillus swuensis</name>
    <dbReference type="NCBI Taxonomy" id="1178515"/>
    <lineage>
        <taxon>Bacteria</taxon>
        <taxon>Bacillati</taxon>
        <taxon>Bacillota</taxon>
        <taxon>Bacilli</taxon>
        <taxon>Bacillales</taxon>
        <taxon>Paenibacillaceae</taxon>
        <taxon>Paenibacillus</taxon>
    </lineage>
</organism>
<keyword evidence="2" id="KW-1185">Reference proteome</keyword>